<proteinExistence type="predicted"/>
<reference evidence="2 3" key="2">
    <citation type="submission" date="2020-03" db="EMBL/GenBank/DDBJ databases">
        <authorList>
            <person name="Ichikawa N."/>
            <person name="Kimura A."/>
            <person name="Kitahashi Y."/>
            <person name="Uohara A."/>
        </authorList>
    </citation>
    <scope>NUCLEOTIDE SEQUENCE [LARGE SCALE GENOMIC DNA]</scope>
    <source>
        <strain evidence="2 3">NBRC 105367</strain>
    </source>
</reference>
<dbReference type="EMBL" id="AP022871">
    <property type="protein sequence ID" value="BCB86617.1"/>
    <property type="molecule type" value="Genomic_DNA"/>
</dbReference>
<dbReference type="AlphaFoldDB" id="A0A6F8YKL5"/>
<dbReference type="Proteomes" id="UP000503011">
    <property type="component" value="Chromosome"/>
</dbReference>
<protein>
    <submittedName>
        <fullName evidence="2">Uncharacterized protein</fullName>
    </submittedName>
</protein>
<feature type="region of interest" description="Disordered" evidence="1">
    <location>
        <begin position="44"/>
        <end position="63"/>
    </location>
</feature>
<accession>A0A6F8YKL5</accession>
<dbReference type="RefSeq" id="WP_173158363.1">
    <property type="nucleotide sequence ID" value="NZ_AP022871.1"/>
</dbReference>
<feature type="region of interest" description="Disordered" evidence="1">
    <location>
        <begin position="73"/>
        <end position="106"/>
    </location>
</feature>
<feature type="compositionally biased region" description="Basic and acidic residues" evidence="1">
    <location>
        <begin position="52"/>
        <end position="63"/>
    </location>
</feature>
<sequence length="213" mass="23754">MVRTLALVRVRHWRCLRNRLQHGNRVDYSLGPVGFGAQTVGQARGTAVQAEDTQKADDAPEEVGDHAVRQRLADESAPDRGRLGDPRLARRPRRQRRGDVSDLGTQWTGFVAGHPSQCLDCRVSLQEGAAEADERVEDAARDAWQLAGVFVKVRYVDQGDTKRLGEAAVPDRCPASPHRLQRRVDWEPCPGCHHFRPQVVGTACRRHATSLFL</sequence>
<keyword evidence="3" id="KW-1185">Reference proteome</keyword>
<reference evidence="2 3" key="1">
    <citation type="submission" date="2020-03" db="EMBL/GenBank/DDBJ databases">
        <title>Whole genome shotgun sequence of Phytohabitans suffuscus NBRC 105367.</title>
        <authorList>
            <person name="Komaki H."/>
            <person name="Tamura T."/>
        </authorList>
    </citation>
    <scope>NUCLEOTIDE SEQUENCE [LARGE SCALE GENOMIC DNA]</scope>
    <source>
        <strain evidence="2 3">NBRC 105367</strain>
    </source>
</reference>
<name>A0A6F8YKL5_9ACTN</name>
<organism evidence="2 3">
    <name type="scientific">Phytohabitans suffuscus</name>
    <dbReference type="NCBI Taxonomy" id="624315"/>
    <lineage>
        <taxon>Bacteria</taxon>
        <taxon>Bacillati</taxon>
        <taxon>Actinomycetota</taxon>
        <taxon>Actinomycetes</taxon>
        <taxon>Micromonosporales</taxon>
        <taxon>Micromonosporaceae</taxon>
    </lineage>
</organism>
<feature type="compositionally biased region" description="Basic and acidic residues" evidence="1">
    <location>
        <begin position="73"/>
        <end position="88"/>
    </location>
</feature>
<evidence type="ECO:0000313" key="3">
    <source>
        <dbReference type="Proteomes" id="UP000503011"/>
    </source>
</evidence>
<evidence type="ECO:0000256" key="1">
    <source>
        <dbReference type="SAM" id="MobiDB-lite"/>
    </source>
</evidence>
<dbReference type="KEGG" id="psuu:Psuf_039300"/>
<evidence type="ECO:0000313" key="2">
    <source>
        <dbReference type="EMBL" id="BCB86617.1"/>
    </source>
</evidence>
<gene>
    <name evidence="2" type="ORF">Psuf_039300</name>
</gene>